<reference evidence="1 2" key="1">
    <citation type="journal article" date="2011" name="J. Bacteriol.">
        <title>Genome sequence of the plant-pathogenic bacterium Dickeya dadantii 3937.</title>
        <authorList>
            <person name="Glasner J.D."/>
            <person name="Yang C.H."/>
            <person name="Reverchon S."/>
            <person name="Hugouvieux-Cotte-Pattat N."/>
            <person name="Condemine G."/>
            <person name="Bohin J.P."/>
            <person name="Van Gijsegem F."/>
            <person name="Yang S."/>
            <person name="Franza T."/>
            <person name="Expert D."/>
            <person name="Plunkett G. III"/>
            <person name="San Francisco M.J."/>
            <person name="Charkowski A.O."/>
            <person name="Py B."/>
            <person name="Bell K."/>
            <person name="Rauscher L."/>
            <person name="Rodriguez-Palenzuela P."/>
            <person name="Toussaint A."/>
            <person name="Holeva M.C."/>
            <person name="He S.Y."/>
            <person name="Douet V."/>
            <person name="Boccara M."/>
            <person name="Blanco C."/>
            <person name="Toth I."/>
            <person name="Anderson B.D."/>
            <person name="Biehl B.S."/>
            <person name="Mau B."/>
            <person name="Flynn S.M."/>
            <person name="Barras F."/>
            <person name="Lindeberg M."/>
            <person name="Birch P.R."/>
            <person name="Tsuyumu S."/>
            <person name="Shi X."/>
            <person name="Hibbing M."/>
            <person name="Yap M.N."/>
            <person name="Carpentier M."/>
            <person name="Dassa E."/>
            <person name="Umehara M."/>
            <person name="Kim J.F."/>
            <person name="Rusch M."/>
            <person name="Soni P."/>
            <person name="Mayhew G.F."/>
            <person name="Fouts D.E."/>
            <person name="Gill S.R."/>
            <person name="Blattner F.R."/>
            <person name="Keen N.T."/>
            <person name="Perna N.T."/>
        </authorList>
    </citation>
    <scope>NUCLEOTIDE SEQUENCE [LARGE SCALE GENOMIC DNA]</scope>
    <source>
        <strain evidence="1 2">3937</strain>
    </source>
</reference>
<gene>
    <name evidence="1" type="ordered locus">Dda3937_04373</name>
</gene>
<dbReference type="HOGENOM" id="CLU_2616311_0_0_6"/>
<proteinExistence type="predicted"/>
<dbReference type="EMBL" id="CP002038">
    <property type="protein sequence ID" value="ADM99475.1"/>
    <property type="molecule type" value="Genomic_DNA"/>
</dbReference>
<accession>E0SN29</accession>
<name>E0SN29_DICD3</name>
<protein>
    <submittedName>
        <fullName evidence="1">Uncharacterized protein</fullName>
    </submittedName>
</protein>
<dbReference type="AlphaFoldDB" id="E0SN29"/>
<evidence type="ECO:0000313" key="2">
    <source>
        <dbReference type="Proteomes" id="UP000006859"/>
    </source>
</evidence>
<dbReference type="KEGG" id="ddd:Dda3937_04373"/>
<organism evidence="1 2">
    <name type="scientific">Dickeya dadantii (strain 3937)</name>
    <name type="common">Erwinia chrysanthemi (strain 3937)</name>
    <dbReference type="NCBI Taxonomy" id="198628"/>
    <lineage>
        <taxon>Bacteria</taxon>
        <taxon>Pseudomonadati</taxon>
        <taxon>Pseudomonadota</taxon>
        <taxon>Gammaproteobacteria</taxon>
        <taxon>Enterobacterales</taxon>
        <taxon>Pectobacteriaceae</taxon>
        <taxon>Dickeya</taxon>
    </lineage>
</organism>
<keyword evidence="2" id="KW-1185">Reference proteome</keyword>
<dbReference type="Proteomes" id="UP000006859">
    <property type="component" value="Chromosome"/>
</dbReference>
<evidence type="ECO:0000313" key="1">
    <source>
        <dbReference type="EMBL" id="ADM99475.1"/>
    </source>
</evidence>
<sequence>MRLLPQKAVSVFTEAVFFISENLPTITSSCLGISLYLHSINRCHDRTRGYRNADMSVIITTWYRCTFLPKTKSALYPK</sequence>